<keyword evidence="1" id="KW-0560">Oxidoreductase</keyword>
<dbReference type="PANTHER" id="PTHR43433:SF4">
    <property type="entry name" value="NON-HEME CHLOROPEROXIDASE-RELATED"/>
    <property type="match status" value="1"/>
</dbReference>
<dbReference type="Gene3D" id="3.40.50.1820">
    <property type="entry name" value="alpha/beta hydrolase"/>
    <property type="match status" value="1"/>
</dbReference>
<dbReference type="InterPro" id="IPR000639">
    <property type="entry name" value="Epox_hydrolase-like"/>
</dbReference>
<keyword evidence="1" id="KW-0575">Peroxidase</keyword>
<dbReference type="EMBL" id="RFFH01000001">
    <property type="protein sequence ID" value="RMI35327.1"/>
    <property type="molecule type" value="Genomic_DNA"/>
</dbReference>
<dbReference type="Pfam" id="PF00561">
    <property type="entry name" value="Abhydrolase_1"/>
    <property type="match status" value="1"/>
</dbReference>
<dbReference type="GO" id="GO:0004601">
    <property type="term" value="F:peroxidase activity"/>
    <property type="evidence" value="ECO:0007669"/>
    <property type="project" value="UniProtKB-KW"/>
</dbReference>
<protein>
    <submittedName>
        <fullName evidence="3">Alpha/beta hydrolase</fullName>
    </submittedName>
</protein>
<dbReference type="AlphaFoldDB" id="A0A3M2LCQ7"/>
<reference evidence="3 4" key="1">
    <citation type="submission" date="2018-10" db="EMBL/GenBank/DDBJ databases">
        <title>Isolation from cow dung.</title>
        <authorList>
            <person name="Ling L."/>
        </authorList>
    </citation>
    <scope>NUCLEOTIDE SEQUENCE [LARGE SCALE GENOMIC DNA]</scope>
    <source>
        <strain evidence="3 4">NEAU-LL90</strain>
    </source>
</reference>
<name>A0A3M2LCQ7_9NOCA</name>
<dbReference type="Proteomes" id="UP000279275">
    <property type="component" value="Unassembled WGS sequence"/>
</dbReference>
<dbReference type="GO" id="GO:0016787">
    <property type="term" value="F:hydrolase activity"/>
    <property type="evidence" value="ECO:0007669"/>
    <property type="project" value="UniProtKB-KW"/>
</dbReference>
<dbReference type="PANTHER" id="PTHR43433">
    <property type="entry name" value="HYDROLASE, ALPHA/BETA FOLD FAMILY PROTEIN"/>
    <property type="match status" value="1"/>
</dbReference>
<dbReference type="PRINTS" id="PR00412">
    <property type="entry name" value="EPOXHYDRLASE"/>
</dbReference>
<comment type="caution">
    <text evidence="3">The sequence shown here is derived from an EMBL/GenBank/DDBJ whole genome shotgun (WGS) entry which is preliminary data.</text>
</comment>
<accession>A0A3M2LCQ7</accession>
<keyword evidence="4" id="KW-1185">Reference proteome</keyword>
<gene>
    <name evidence="3" type="ORF">EBN03_03335</name>
</gene>
<dbReference type="InterPro" id="IPR000073">
    <property type="entry name" value="AB_hydrolase_1"/>
</dbReference>
<evidence type="ECO:0000313" key="3">
    <source>
        <dbReference type="EMBL" id="RMI35327.1"/>
    </source>
</evidence>
<keyword evidence="3" id="KW-0378">Hydrolase</keyword>
<dbReference type="InterPro" id="IPR029058">
    <property type="entry name" value="AB_hydrolase_fold"/>
</dbReference>
<evidence type="ECO:0000259" key="2">
    <source>
        <dbReference type="Pfam" id="PF00561"/>
    </source>
</evidence>
<proteinExistence type="predicted"/>
<organism evidence="3 4">
    <name type="scientific">Nocardia stercoris</name>
    <dbReference type="NCBI Taxonomy" id="2483361"/>
    <lineage>
        <taxon>Bacteria</taxon>
        <taxon>Bacillati</taxon>
        <taxon>Actinomycetota</taxon>
        <taxon>Actinomycetes</taxon>
        <taxon>Mycobacteriales</taxon>
        <taxon>Nocardiaceae</taxon>
        <taxon>Nocardia</taxon>
    </lineage>
</organism>
<sequence length="364" mass="39225">MSSAVSHGRPTTAAWLTTGCTVVHHPERCRNGFTCGSTGLGLNTARSDRWNLLLSRRGIARKGTAVPYVSVPDGTEVFYTDDGAGPAVMLSHSCWTDHDAWDGQVAALSSRFRVVCVDSRGHGPTRETDAPYDYWRLARDHLAVADHLGLNRFVAGGVSSGAMTGMHMALLEPARIGGLVLIGTSATAYSDEEKSRWRDVLGVWLGDDDDLVKGFARALAAATIGGRRDVQMRWVTKWLAEDRQRMRNSFACLINRPSLLPELARITCGALLIRGAGDQAFSDENMITLRDNLGGPTSPLHTVEGANHLPNISHPEIVSDLIADFLERLDLGDSDHDIGVAVGRSRSQSDCAPQSNLAGAVTNS</sequence>
<dbReference type="SUPFAM" id="SSF53474">
    <property type="entry name" value="alpha/beta-Hydrolases"/>
    <property type="match status" value="1"/>
</dbReference>
<dbReference type="InterPro" id="IPR050471">
    <property type="entry name" value="AB_hydrolase"/>
</dbReference>
<feature type="domain" description="AB hydrolase-1" evidence="2">
    <location>
        <begin position="86"/>
        <end position="240"/>
    </location>
</feature>
<evidence type="ECO:0000313" key="4">
    <source>
        <dbReference type="Proteomes" id="UP000279275"/>
    </source>
</evidence>
<evidence type="ECO:0000256" key="1">
    <source>
        <dbReference type="ARBA" id="ARBA00022559"/>
    </source>
</evidence>